<evidence type="ECO:0000256" key="1">
    <source>
        <dbReference type="SAM" id="MobiDB-lite"/>
    </source>
</evidence>
<comment type="caution">
    <text evidence="2">The sequence shown here is derived from an EMBL/GenBank/DDBJ whole genome shotgun (WGS) entry which is preliminary data.</text>
</comment>
<keyword evidence="3" id="KW-1185">Reference proteome</keyword>
<dbReference type="AlphaFoldDB" id="A0A8H6C7K3"/>
<organism evidence="2 3">
    <name type="scientific">Letharia lupina</name>
    <dbReference type="NCBI Taxonomy" id="560253"/>
    <lineage>
        <taxon>Eukaryota</taxon>
        <taxon>Fungi</taxon>
        <taxon>Dikarya</taxon>
        <taxon>Ascomycota</taxon>
        <taxon>Pezizomycotina</taxon>
        <taxon>Lecanoromycetes</taxon>
        <taxon>OSLEUM clade</taxon>
        <taxon>Lecanoromycetidae</taxon>
        <taxon>Lecanorales</taxon>
        <taxon>Lecanorineae</taxon>
        <taxon>Parmeliaceae</taxon>
        <taxon>Letharia</taxon>
    </lineage>
</organism>
<evidence type="ECO:0000313" key="2">
    <source>
        <dbReference type="EMBL" id="KAF6218367.1"/>
    </source>
</evidence>
<proteinExistence type="predicted"/>
<feature type="compositionally biased region" description="Basic and acidic residues" evidence="1">
    <location>
        <begin position="1"/>
        <end position="14"/>
    </location>
</feature>
<reference evidence="2 3" key="1">
    <citation type="journal article" date="2020" name="Genomics">
        <title>Complete, high-quality genomes from long-read metagenomic sequencing of two wolf lichen thalli reveals enigmatic genome architecture.</title>
        <authorList>
            <person name="McKenzie S.K."/>
            <person name="Walston R.F."/>
            <person name="Allen J.L."/>
        </authorList>
    </citation>
    <scope>NUCLEOTIDE SEQUENCE [LARGE SCALE GENOMIC DNA]</scope>
    <source>
        <strain evidence="2">WasteWater1</strain>
    </source>
</reference>
<name>A0A8H6C7K3_9LECA</name>
<gene>
    <name evidence="2" type="ORF">HO133_005714</name>
</gene>
<dbReference type="GeneID" id="59334119"/>
<evidence type="ECO:0000313" key="3">
    <source>
        <dbReference type="Proteomes" id="UP000593566"/>
    </source>
</evidence>
<feature type="region of interest" description="Disordered" evidence="1">
    <location>
        <begin position="80"/>
        <end position="102"/>
    </location>
</feature>
<feature type="compositionally biased region" description="Basic residues" evidence="1">
    <location>
        <begin position="80"/>
        <end position="97"/>
    </location>
</feature>
<protein>
    <submittedName>
        <fullName evidence="2">Uncharacterized protein</fullName>
    </submittedName>
</protein>
<dbReference type="EMBL" id="JACCJB010000022">
    <property type="protein sequence ID" value="KAF6218367.1"/>
    <property type="molecule type" value="Genomic_DNA"/>
</dbReference>
<sequence length="437" mass="50656">MALRLRDFIDRESSTETPVAEPSIWTSHDIFQAANAASVRDSDGEDPYGPQPKRFMQTEHQKRQLARDLETRRMAWTMRKMKKDHKANHQRRKKQKQRPSPFEKLPSDLVLKLMQHIHLRNISELINSSAINQSIFKANQTAIFRGIEIEQFREWKWLFGDSKYRTSAQAQHLKDAIISENYCHDPGAHGWAYDEQLLEILRMIDNNEFTGVRNVMFLQDMQDRVDVDINATESYTKTKIARRTAICLRSLSFGRPGIVEEKERTEYRPLVDALILPWEARSQLVNEQPGSIQAEIRSILNIVIEKIYHTLQHVVRLWSWQYYNSPGEHLKPQAVKKWMSKVVTGLILESVMPQWRAEIISPSQVSCFIWKDSRMDLAGDLVKVLNEHDIGKEDAIQAVKNGVEFGKRIGLDVGRLLDGTMAGEYIDIFGEEEAIFQ</sequence>
<dbReference type="Proteomes" id="UP000593566">
    <property type="component" value="Unassembled WGS sequence"/>
</dbReference>
<feature type="region of interest" description="Disordered" evidence="1">
    <location>
        <begin position="1"/>
        <end position="23"/>
    </location>
</feature>
<accession>A0A8H6C7K3</accession>
<dbReference type="RefSeq" id="XP_037147802.1">
    <property type="nucleotide sequence ID" value="XM_037296621.1"/>
</dbReference>